<dbReference type="InterPro" id="IPR052701">
    <property type="entry name" value="GAG_Ulvan_Degrading_Sulfatases"/>
</dbReference>
<protein>
    <submittedName>
        <fullName evidence="2">Sulfatase-like hydrolase/transferase</fullName>
    </submittedName>
</protein>
<gene>
    <name evidence="2" type="ORF">FYJ51_04395</name>
</gene>
<dbReference type="InterPro" id="IPR017850">
    <property type="entry name" value="Alkaline_phosphatase_core_sf"/>
</dbReference>
<dbReference type="GO" id="GO:0016787">
    <property type="term" value="F:hydrolase activity"/>
    <property type="evidence" value="ECO:0007669"/>
    <property type="project" value="UniProtKB-KW"/>
</dbReference>
<feature type="domain" description="Sulfatase N-terminal" evidence="1">
    <location>
        <begin position="25"/>
        <end position="125"/>
    </location>
</feature>
<accession>A0A7X2NRS8</accession>
<name>A0A7X2NRS8_9FIRM</name>
<sequence length="632" mass="74153">MKESENSVILKAVKSDARGSRMNQKNVMFLVIDACNADYLGPKDYKPTCSPFLDSLSKCSHSFSNVFSSGPYTEAAMMELMAGYRVLDHNSFIENLQFAPKTVLETFQDHGYDTYSIIGCFSDYISFFRGLDHPAVNAAPSYRNLYYGRIRFYRELYLNHELPEEKYQIMKDLMNHYFEGYEWFLNDYLNHGYATKFIVRPDLSEEDAQAKLNGILEEQRSFESDPDTYIDGMLKDGEEHRLFALEFGGNWVESEKMRNLINEMIDRYADTIDRMRRLQIRGNRKYIGGMVPNAFRQAGTALKMTGRLMAAHTMNMPRFKDAVGMPVLELSIYTDYVLNNVLKKDINYRKIKTGPCAKDMYDHFLDWYDTKYTHEKPFYAYIHIDDIHMNPVPFSFTEDRELLNREFAYMKQYVDSLDDRYHGNIMYDVGIHHVDEKIRLFTEELKKRGILENTVLIVTADHGYYYSYNHFRKDSIGNLYRENFHIPLIWHEPGQTVPTADSAFHAERDIPYTLIESLGMKPDESWQGKNLFTAEGRPCILSEYPGRGSPDMDLKQLYFGCYDDSWKIVVKAYLKEELNEQNITEIYDVRKDLFEGNNLKNGSYDRDHVQKLFEVVKKRFRELKQEYAGLLK</sequence>
<proteinExistence type="predicted"/>
<dbReference type="Gene3D" id="3.40.720.10">
    <property type="entry name" value="Alkaline Phosphatase, subunit A"/>
    <property type="match status" value="2"/>
</dbReference>
<reference evidence="2 3" key="1">
    <citation type="submission" date="2019-08" db="EMBL/GenBank/DDBJ databases">
        <title>In-depth cultivation of the pig gut microbiome towards novel bacterial diversity and tailored functional studies.</title>
        <authorList>
            <person name="Wylensek D."/>
            <person name="Hitch T.C.A."/>
            <person name="Clavel T."/>
        </authorList>
    </citation>
    <scope>NUCLEOTIDE SEQUENCE [LARGE SCALE GENOMIC DNA]</scope>
    <source>
        <strain evidence="2 3">Oil+RF-744-GAM-WT-6</strain>
    </source>
</reference>
<keyword evidence="2" id="KW-0808">Transferase</keyword>
<dbReference type="AlphaFoldDB" id="A0A7X2NRS8"/>
<dbReference type="InterPro" id="IPR000917">
    <property type="entry name" value="Sulfatase_N"/>
</dbReference>
<feature type="domain" description="Sulfatase N-terminal" evidence="1">
    <location>
        <begin position="342"/>
        <end position="519"/>
    </location>
</feature>
<evidence type="ECO:0000313" key="2">
    <source>
        <dbReference type="EMBL" id="MSS58141.1"/>
    </source>
</evidence>
<dbReference type="GO" id="GO:0016740">
    <property type="term" value="F:transferase activity"/>
    <property type="evidence" value="ECO:0007669"/>
    <property type="project" value="UniProtKB-KW"/>
</dbReference>
<evidence type="ECO:0000313" key="3">
    <source>
        <dbReference type="Proteomes" id="UP000461880"/>
    </source>
</evidence>
<dbReference type="SUPFAM" id="SSF53649">
    <property type="entry name" value="Alkaline phosphatase-like"/>
    <property type="match status" value="2"/>
</dbReference>
<keyword evidence="3" id="KW-1185">Reference proteome</keyword>
<dbReference type="PANTHER" id="PTHR43751">
    <property type="entry name" value="SULFATASE"/>
    <property type="match status" value="1"/>
</dbReference>
<comment type="caution">
    <text evidence="2">The sequence shown here is derived from an EMBL/GenBank/DDBJ whole genome shotgun (WGS) entry which is preliminary data.</text>
</comment>
<organism evidence="2 3">
    <name type="scientific">Stecheria intestinalis</name>
    <dbReference type="NCBI Taxonomy" id="2606630"/>
    <lineage>
        <taxon>Bacteria</taxon>
        <taxon>Bacillati</taxon>
        <taxon>Bacillota</taxon>
        <taxon>Erysipelotrichia</taxon>
        <taxon>Erysipelotrichales</taxon>
        <taxon>Erysipelotrichaceae</taxon>
        <taxon>Stecheria</taxon>
    </lineage>
</organism>
<dbReference type="EMBL" id="VUMN01000007">
    <property type="protein sequence ID" value="MSS58141.1"/>
    <property type="molecule type" value="Genomic_DNA"/>
</dbReference>
<dbReference type="Pfam" id="PF00884">
    <property type="entry name" value="Sulfatase"/>
    <property type="match status" value="2"/>
</dbReference>
<dbReference type="Proteomes" id="UP000461880">
    <property type="component" value="Unassembled WGS sequence"/>
</dbReference>
<keyword evidence="2" id="KW-0378">Hydrolase</keyword>
<evidence type="ECO:0000259" key="1">
    <source>
        <dbReference type="Pfam" id="PF00884"/>
    </source>
</evidence>
<dbReference type="PANTHER" id="PTHR43751:SF3">
    <property type="entry name" value="SULFATASE N-TERMINAL DOMAIN-CONTAINING PROTEIN"/>
    <property type="match status" value="1"/>
</dbReference>